<dbReference type="SUPFAM" id="SSF81321">
    <property type="entry name" value="Family A G protein-coupled receptor-like"/>
    <property type="match status" value="1"/>
</dbReference>
<feature type="transmembrane region" description="Helical" evidence="5">
    <location>
        <begin position="139"/>
        <end position="160"/>
    </location>
</feature>
<feature type="transmembrane region" description="Helical" evidence="5">
    <location>
        <begin position="61"/>
        <end position="85"/>
    </location>
</feature>
<comment type="caution">
    <text evidence="7">The sequence shown here is derived from an EMBL/GenBank/DDBJ whole genome shotgun (WGS) entry which is preliminary data.</text>
</comment>
<dbReference type="Proteomes" id="UP001620626">
    <property type="component" value="Unassembled WGS sequence"/>
</dbReference>
<dbReference type="SMART" id="SM01381">
    <property type="entry name" value="7TM_GPCR_Srsx"/>
    <property type="match status" value="1"/>
</dbReference>
<dbReference type="AlphaFoldDB" id="A0ABD2HWH4"/>
<organism evidence="7 8">
    <name type="scientific">Heterodera trifolii</name>
    <dbReference type="NCBI Taxonomy" id="157864"/>
    <lineage>
        <taxon>Eukaryota</taxon>
        <taxon>Metazoa</taxon>
        <taxon>Ecdysozoa</taxon>
        <taxon>Nematoda</taxon>
        <taxon>Chromadorea</taxon>
        <taxon>Rhabditida</taxon>
        <taxon>Tylenchina</taxon>
        <taxon>Tylenchomorpha</taxon>
        <taxon>Tylenchoidea</taxon>
        <taxon>Heteroderidae</taxon>
        <taxon>Heteroderinae</taxon>
        <taxon>Heterodera</taxon>
    </lineage>
</organism>
<evidence type="ECO:0000256" key="1">
    <source>
        <dbReference type="ARBA" id="ARBA00004370"/>
    </source>
</evidence>
<feature type="domain" description="G-protein coupled receptors family 1 profile" evidence="6">
    <location>
        <begin position="41"/>
        <end position="285"/>
    </location>
</feature>
<keyword evidence="8" id="KW-1185">Reference proteome</keyword>
<gene>
    <name evidence="7" type="ORF">niasHT_033377</name>
</gene>
<evidence type="ECO:0000256" key="4">
    <source>
        <dbReference type="ARBA" id="ARBA00023136"/>
    </source>
</evidence>
<feature type="transmembrane region" description="Helical" evidence="5">
    <location>
        <begin position="188"/>
        <end position="208"/>
    </location>
</feature>
<evidence type="ECO:0000259" key="6">
    <source>
        <dbReference type="PROSITE" id="PS50262"/>
    </source>
</evidence>
<feature type="transmembrane region" description="Helical" evidence="5">
    <location>
        <begin position="229"/>
        <end position="261"/>
    </location>
</feature>
<evidence type="ECO:0000256" key="2">
    <source>
        <dbReference type="ARBA" id="ARBA00022692"/>
    </source>
</evidence>
<feature type="transmembrane region" description="Helical" evidence="5">
    <location>
        <begin position="20"/>
        <end position="49"/>
    </location>
</feature>
<evidence type="ECO:0000313" key="8">
    <source>
        <dbReference type="Proteomes" id="UP001620626"/>
    </source>
</evidence>
<dbReference type="PROSITE" id="PS50262">
    <property type="entry name" value="G_PROTEIN_RECEP_F1_2"/>
    <property type="match status" value="1"/>
</dbReference>
<dbReference type="GO" id="GO:0016020">
    <property type="term" value="C:membrane"/>
    <property type="evidence" value="ECO:0007669"/>
    <property type="project" value="UniProtKB-SubCell"/>
</dbReference>
<dbReference type="InterPro" id="IPR047130">
    <property type="entry name" value="7TM_GPCR_Srsx_nematod"/>
</dbReference>
<dbReference type="EMBL" id="JBICBT010001390">
    <property type="protein sequence ID" value="KAL3069800.1"/>
    <property type="molecule type" value="Genomic_DNA"/>
</dbReference>
<proteinExistence type="predicted"/>
<evidence type="ECO:0000313" key="7">
    <source>
        <dbReference type="EMBL" id="KAL3069800.1"/>
    </source>
</evidence>
<dbReference type="Pfam" id="PF10320">
    <property type="entry name" value="7TM_GPCR_Srsx"/>
    <property type="match status" value="1"/>
</dbReference>
<dbReference type="PANTHER" id="PTHR23360">
    <property type="entry name" value="G-PROTEIN COUPLED RECEPTORS FAMILY 1 PROFILE DOMAIN-CONTAINING PROTEIN-RELATED"/>
    <property type="match status" value="1"/>
</dbReference>
<dbReference type="InterPro" id="IPR019424">
    <property type="entry name" value="7TM_GPCR_Srsx"/>
</dbReference>
<dbReference type="Gene3D" id="1.20.1070.10">
    <property type="entry name" value="Rhodopsin 7-helix transmembrane proteins"/>
    <property type="match status" value="1"/>
</dbReference>
<feature type="transmembrane region" description="Helical" evidence="5">
    <location>
        <begin position="267"/>
        <end position="287"/>
    </location>
</feature>
<sequence length="346" mass="39263">MAYNSAEDLWYQYFAADGPQWLMLFFMYGFRALWASIGILFDLGIVYITVKTPSLRSICNILIATESFCALVLNLGYFVSFFVVASGTKFIRYEHCFWALILPSLFGTLAQPVMVFTGLDRVFAVACPFWYQQRKAKKYLALVSSFIILYGIFVFVVYYLDYMQTKDIMLSCSTNEMLQSSLAPIMKFSGLAMSALIIIVYTFCWFFVFKFASTSQNVTENNRKLNKSLMFIIGLNLIGVFTKIIIDLILQACLVAANVFIHVPYSTVYSFLTIAVYSANAPVLYIMSSEYRARFDQHFPWIVKIYGKIARSTATVMPSATPPRPWIIINNGIGPAMNGGITPRHI</sequence>
<keyword evidence="3 5" id="KW-1133">Transmembrane helix</keyword>
<feature type="transmembrane region" description="Helical" evidence="5">
    <location>
        <begin position="97"/>
        <end position="119"/>
    </location>
</feature>
<keyword evidence="2 5" id="KW-0812">Transmembrane</keyword>
<dbReference type="InterPro" id="IPR000276">
    <property type="entry name" value="GPCR_Rhodpsn"/>
</dbReference>
<reference evidence="7 8" key="1">
    <citation type="submission" date="2024-10" db="EMBL/GenBank/DDBJ databases">
        <authorList>
            <person name="Kim D."/>
        </authorList>
    </citation>
    <scope>NUCLEOTIDE SEQUENCE [LARGE SCALE GENOMIC DNA]</scope>
    <source>
        <strain evidence="7">BH-2024</strain>
    </source>
</reference>
<dbReference type="InterPro" id="IPR017452">
    <property type="entry name" value="GPCR_Rhodpsn_7TM"/>
</dbReference>
<keyword evidence="4 5" id="KW-0472">Membrane</keyword>
<name>A0ABD2HWH4_9BILA</name>
<comment type="subcellular location">
    <subcellularLocation>
        <location evidence="1">Membrane</location>
    </subcellularLocation>
</comment>
<evidence type="ECO:0000256" key="5">
    <source>
        <dbReference type="SAM" id="Phobius"/>
    </source>
</evidence>
<dbReference type="PANTHER" id="PTHR23360:SF5">
    <property type="entry name" value="G-PROTEIN COUPLED RECEPTORS FAMILY 1 PROFILE DOMAIN-CONTAINING PROTEIN"/>
    <property type="match status" value="1"/>
</dbReference>
<evidence type="ECO:0000256" key="3">
    <source>
        <dbReference type="ARBA" id="ARBA00022989"/>
    </source>
</evidence>
<protein>
    <recommendedName>
        <fullName evidence="6">G-protein coupled receptors family 1 profile domain-containing protein</fullName>
    </recommendedName>
</protein>
<accession>A0ABD2HWH4</accession>